<protein>
    <submittedName>
        <fullName evidence="1">Uncharacterized protein</fullName>
    </submittedName>
</protein>
<dbReference type="Proteomes" id="UP000564573">
    <property type="component" value="Unassembled WGS sequence"/>
</dbReference>
<organism evidence="1 2">
    <name type="scientific">Prauserella sediminis</name>
    <dbReference type="NCBI Taxonomy" id="577680"/>
    <lineage>
        <taxon>Bacteria</taxon>
        <taxon>Bacillati</taxon>
        <taxon>Actinomycetota</taxon>
        <taxon>Actinomycetes</taxon>
        <taxon>Pseudonocardiales</taxon>
        <taxon>Pseudonocardiaceae</taxon>
        <taxon>Prauserella</taxon>
        <taxon>Prauserella salsuginis group</taxon>
    </lineage>
</organism>
<dbReference type="EMBL" id="JACIBS010000020">
    <property type="protein sequence ID" value="MBB3666389.1"/>
    <property type="molecule type" value="Genomic_DNA"/>
</dbReference>
<gene>
    <name evidence="1" type="ORF">FB384_005351</name>
</gene>
<keyword evidence="2" id="KW-1185">Reference proteome</keyword>
<evidence type="ECO:0000313" key="2">
    <source>
        <dbReference type="Proteomes" id="UP000564573"/>
    </source>
</evidence>
<dbReference type="AlphaFoldDB" id="A0A839XW57"/>
<comment type="caution">
    <text evidence="1">The sequence shown here is derived from an EMBL/GenBank/DDBJ whole genome shotgun (WGS) entry which is preliminary data.</text>
</comment>
<accession>A0A839XW57</accession>
<reference evidence="1 2" key="1">
    <citation type="submission" date="2020-08" db="EMBL/GenBank/DDBJ databases">
        <title>Sequencing the genomes of 1000 actinobacteria strains.</title>
        <authorList>
            <person name="Klenk H.-P."/>
        </authorList>
    </citation>
    <scope>NUCLEOTIDE SEQUENCE [LARGE SCALE GENOMIC DNA]</scope>
    <source>
        <strain evidence="1 2">DSM 45267</strain>
    </source>
</reference>
<sequence>MVAFGAVVLAGAADPAIFTDVITDGARVRVVQ</sequence>
<name>A0A839XW57_9PSEU</name>
<evidence type="ECO:0000313" key="1">
    <source>
        <dbReference type="EMBL" id="MBB3666389.1"/>
    </source>
</evidence>
<proteinExistence type="predicted"/>